<name>A0ABR3LWR5_9TELE</name>
<proteinExistence type="predicted"/>
<keyword evidence="2" id="KW-1185">Reference proteome</keyword>
<dbReference type="EMBL" id="JAYMGO010000018">
    <property type="protein sequence ID" value="KAL1256516.1"/>
    <property type="molecule type" value="Genomic_DNA"/>
</dbReference>
<sequence length="142" mass="16487">MIVKTLLDLRSSTKEFVKFDYGGQKTLPPVLLGIPSYLCRYPGLHPRRKRHRRRGKRSGRLVRMKACLMRFPTASWFEYRVMNRRRLLDPIDAWLVPVIGPDEVSQPRAPRARRASEYCALCVRLLGKSPPQTCRPLLGLAW</sequence>
<protein>
    <submittedName>
        <fullName evidence="1">Uncharacterized protein</fullName>
    </submittedName>
</protein>
<dbReference type="Proteomes" id="UP001558613">
    <property type="component" value="Unassembled WGS sequence"/>
</dbReference>
<organism evidence="1 2">
    <name type="scientific">Cirrhinus molitorella</name>
    <name type="common">mud carp</name>
    <dbReference type="NCBI Taxonomy" id="172907"/>
    <lineage>
        <taxon>Eukaryota</taxon>
        <taxon>Metazoa</taxon>
        <taxon>Chordata</taxon>
        <taxon>Craniata</taxon>
        <taxon>Vertebrata</taxon>
        <taxon>Euteleostomi</taxon>
        <taxon>Actinopterygii</taxon>
        <taxon>Neopterygii</taxon>
        <taxon>Teleostei</taxon>
        <taxon>Ostariophysi</taxon>
        <taxon>Cypriniformes</taxon>
        <taxon>Cyprinidae</taxon>
        <taxon>Labeoninae</taxon>
        <taxon>Labeonini</taxon>
        <taxon>Cirrhinus</taxon>
    </lineage>
</organism>
<accession>A0ABR3LWR5</accession>
<reference evidence="1 2" key="1">
    <citation type="submission" date="2023-09" db="EMBL/GenBank/DDBJ databases">
        <authorList>
            <person name="Wang M."/>
        </authorList>
    </citation>
    <scope>NUCLEOTIDE SEQUENCE [LARGE SCALE GENOMIC DNA]</scope>
    <source>
        <strain evidence="1">GT-2023</strain>
        <tissue evidence="1">Liver</tissue>
    </source>
</reference>
<gene>
    <name evidence="1" type="ORF">QQF64_012061</name>
</gene>
<comment type="caution">
    <text evidence="1">The sequence shown here is derived from an EMBL/GenBank/DDBJ whole genome shotgun (WGS) entry which is preliminary data.</text>
</comment>
<evidence type="ECO:0000313" key="1">
    <source>
        <dbReference type="EMBL" id="KAL1256516.1"/>
    </source>
</evidence>
<evidence type="ECO:0000313" key="2">
    <source>
        <dbReference type="Proteomes" id="UP001558613"/>
    </source>
</evidence>